<comment type="catalytic activity">
    <reaction evidence="8">
        <text>a 2,3-saturated acyl-CoA + NAD(+) = a (2E)-enoyl-CoA + NADH + H(+)</text>
        <dbReference type="Rhea" id="RHEA:18177"/>
        <dbReference type="ChEBI" id="CHEBI:15378"/>
        <dbReference type="ChEBI" id="CHEBI:57540"/>
        <dbReference type="ChEBI" id="CHEBI:57945"/>
        <dbReference type="ChEBI" id="CHEBI:58856"/>
        <dbReference type="ChEBI" id="CHEBI:65111"/>
        <dbReference type="EC" id="1.3.1.44"/>
    </reaction>
</comment>
<dbReference type="EC" id="1.3.1.9" evidence="9"/>
<feature type="site" description="Plays an important role in discriminating NADH against NADPH" evidence="9">
    <location>
        <position position="76"/>
    </location>
</feature>
<proteinExistence type="inferred from homology"/>
<evidence type="ECO:0000259" key="12">
    <source>
        <dbReference type="Pfam" id="PF12242"/>
    </source>
</evidence>
<reference evidence="13 14" key="1">
    <citation type="submission" date="2017-02" db="EMBL/GenBank/DDBJ databases">
        <authorList>
            <person name="Peterson S.W."/>
        </authorList>
    </citation>
    <scope>NUCLEOTIDE SEQUENCE [LARGE SCALE GENOMIC DNA]</scope>
    <source>
        <strain evidence="13 14">CECT 9027</strain>
    </source>
</reference>
<organism evidence="13 14">
    <name type="scientific">Vibrio palustris</name>
    <dbReference type="NCBI Taxonomy" id="1918946"/>
    <lineage>
        <taxon>Bacteria</taxon>
        <taxon>Pseudomonadati</taxon>
        <taxon>Pseudomonadota</taxon>
        <taxon>Gammaproteobacteria</taxon>
        <taxon>Vibrionales</taxon>
        <taxon>Vibrionaceae</taxon>
        <taxon>Vibrio</taxon>
    </lineage>
</organism>
<sequence>MQIKPVIKGVIARSAHPLGCEQAILQQIKRAQAELPITQGPKRVLILGASSGYGLAARIAVTFGGAQADTIGVSFERPPSENHTASAGFYNNVHFKKYAEQAGRIAVNLNGDVFSQAMKDEVIEAIETYFEGEVDLIIYSIASGKRRKPGTNHFWHSAIKPIGVHVQGNTINLETAQWNEISLPPATEQEVTDTIKVMGGEDWENWVDTLINVDSIAPHCKTIALSYMGPEVTHPLYLDGTLGQAKIDLHQTSHALNLKLSNYGGGAYAVVCKAIITKASMVIPGLVPYMLALYKIMSEQGQHEDAIEQMQRLLRDKLYGDDRVPVDGERLIRMDDYELLPQTQQRVTELLAEMNGKNFQRMTNYASFVNTFLQINGFGFDNIDYRAPVDLAEFAISDDNDA</sequence>
<feature type="binding site" evidence="9">
    <location>
        <begin position="75"/>
        <end position="76"/>
    </location>
    <ligand>
        <name>NAD(+)</name>
        <dbReference type="ChEBI" id="CHEBI:57540"/>
    </ligand>
</feature>
<name>A0A1R4B6T9_9VIBR</name>
<dbReference type="NCBIfam" id="NF043048">
    <property type="entry name" value="EnoyACPredFabV"/>
    <property type="match status" value="1"/>
</dbReference>
<dbReference type="HAMAP" id="MF_01838">
    <property type="entry name" value="FabV_reductase"/>
    <property type="match status" value="1"/>
</dbReference>
<evidence type="ECO:0000259" key="11">
    <source>
        <dbReference type="Pfam" id="PF12241"/>
    </source>
</evidence>
<dbReference type="Pfam" id="PF07055">
    <property type="entry name" value="Eno-Rase_FAD_bd"/>
    <property type="match status" value="1"/>
</dbReference>
<evidence type="ECO:0000313" key="13">
    <source>
        <dbReference type="EMBL" id="SJL84638.1"/>
    </source>
</evidence>
<evidence type="ECO:0000313" key="14">
    <source>
        <dbReference type="Proteomes" id="UP000189475"/>
    </source>
</evidence>
<dbReference type="Gene3D" id="3.40.50.720">
    <property type="entry name" value="NAD(P)-binding Rossmann-like Domain"/>
    <property type="match status" value="1"/>
</dbReference>
<evidence type="ECO:0000256" key="1">
    <source>
        <dbReference type="ARBA" id="ARBA00011245"/>
    </source>
</evidence>
<dbReference type="PANTHER" id="PTHR37480:SF1">
    <property type="entry name" value="ENOYL-[ACYL-CARRIER-PROTEIN] REDUCTASE [NADH]"/>
    <property type="match status" value="1"/>
</dbReference>
<dbReference type="EMBL" id="FUFT01000005">
    <property type="protein sequence ID" value="SJL84638.1"/>
    <property type="molecule type" value="Genomic_DNA"/>
</dbReference>
<evidence type="ECO:0000256" key="3">
    <source>
        <dbReference type="ARBA" id="ARBA00022832"/>
    </source>
</evidence>
<accession>A0A1R4B6T9</accession>
<feature type="active site" description="Proton donor" evidence="9">
    <location>
        <position position="237"/>
    </location>
</feature>
<dbReference type="NCBIfam" id="NF010177">
    <property type="entry name" value="PRK13656.1"/>
    <property type="match status" value="1"/>
</dbReference>
<evidence type="ECO:0000259" key="10">
    <source>
        <dbReference type="Pfam" id="PF07055"/>
    </source>
</evidence>
<keyword evidence="2 9" id="KW-0444">Lipid biosynthesis</keyword>
<dbReference type="InterPro" id="IPR010758">
    <property type="entry name" value="Trans-2-enoyl-CoA_reductase"/>
</dbReference>
<comment type="catalytic activity">
    <reaction evidence="9">
        <text>a 2,3-saturated acyl-[ACP] + NAD(+) = a (2E)-enoyl-[ACP] + NADH + H(+)</text>
        <dbReference type="Rhea" id="RHEA:10240"/>
        <dbReference type="Rhea" id="RHEA-COMP:9925"/>
        <dbReference type="Rhea" id="RHEA-COMP:9926"/>
        <dbReference type="ChEBI" id="CHEBI:15378"/>
        <dbReference type="ChEBI" id="CHEBI:57540"/>
        <dbReference type="ChEBI" id="CHEBI:57945"/>
        <dbReference type="ChEBI" id="CHEBI:78784"/>
        <dbReference type="ChEBI" id="CHEBI:78785"/>
        <dbReference type="EC" id="1.3.1.9"/>
    </reaction>
</comment>
<comment type="function">
    <text evidence="9">Involved in the final reduction of the elongation cycle of fatty acid synthesis (FAS II). Catalyzes the reduction of a carbon-carbon double bond in an enoyl moiety that is covalently linked to an acyl carrier protein (ACP).</text>
</comment>
<comment type="pathway">
    <text evidence="9">Lipid metabolism; fatty acid biosynthesis.</text>
</comment>
<dbReference type="InterPro" id="IPR024906">
    <property type="entry name" value="Eno_Rdtase_FAD-bd_dom"/>
</dbReference>
<dbReference type="GO" id="GO:0051287">
    <property type="term" value="F:NAD binding"/>
    <property type="evidence" value="ECO:0007669"/>
    <property type="project" value="UniProtKB-UniRule"/>
</dbReference>
<feature type="binding site" evidence="9">
    <location>
        <begin position="275"/>
        <end position="277"/>
    </location>
    <ligand>
        <name>NAD(+)</name>
        <dbReference type="ChEBI" id="CHEBI:57540"/>
    </ligand>
</feature>
<feature type="binding site" evidence="9">
    <location>
        <begin position="141"/>
        <end position="142"/>
    </location>
    <ligand>
        <name>NAD(+)</name>
        <dbReference type="ChEBI" id="CHEBI:57540"/>
    </ligand>
</feature>
<dbReference type="OrthoDB" id="9802260at2"/>
<dbReference type="GO" id="GO:0004318">
    <property type="term" value="F:enoyl-[acyl-carrier-protein] reductase (NADH) activity"/>
    <property type="evidence" value="ECO:0007669"/>
    <property type="project" value="UniProtKB-UniRule"/>
</dbReference>
<gene>
    <name evidence="9" type="primary">fabV</name>
    <name evidence="13" type="ORF">VPAL9027_02630</name>
</gene>
<keyword evidence="4 9" id="KW-0560">Oxidoreductase</keyword>
<keyword evidence="6 9" id="KW-0443">Lipid metabolism</keyword>
<dbReference type="UniPathway" id="UPA00094"/>
<feature type="binding site" evidence="9">
    <location>
        <position position="246"/>
    </location>
    <ligand>
        <name>NAD(+)</name>
        <dbReference type="ChEBI" id="CHEBI:57540"/>
    </ligand>
</feature>
<evidence type="ECO:0000256" key="2">
    <source>
        <dbReference type="ARBA" id="ARBA00022516"/>
    </source>
</evidence>
<protein>
    <recommendedName>
        <fullName evidence="9">Enoyl-[acyl-carrier-protein] reductase [NADH]</fullName>
        <shortName evidence="9">ENR</shortName>
        <ecNumber evidence="9">1.3.1.9</ecNumber>
    </recommendedName>
</protein>
<dbReference type="Proteomes" id="UP000189475">
    <property type="component" value="Unassembled WGS sequence"/>
</dbReference>
<feature type="binding site" evidence="9">
    <location>
        <position position="227"/>
    </location>
    <ligand>
        <name>substrate</name>
    </ligand>
</feature>
<dbReference type="PANTHER" id="PTHR37480">
    <property type="entry name" value="ENOYL-[ACYL-CARRIER-PROTEIN] REDUCTASE [NADH]"/>
    <property type="match status" value="1"/>
</dbReference>
<evidence type="ECO:0000256" key="4">
    <source>
        <dbReference type="ARBA" id="ARBA00023002"/>
    </source>
</evidence>
<feature type="domain" description="Enoyl reductase FAD binding" evidence="10">
    <location>
        <begin position="326"/>
        <end position="389"/>
    </location>
</feature>
<dbReference type="Pfam" id="PF12241">
    <property type="entry name" value="Enoyl_reductase"/>
    <property type="match status" value="1"/>
</dbReference>
<dbReference type="STRING" id="1918946.VPAL9027_02630"/>
<evidence type="ECO:0000256" key="8">
    <source>
        <dbReference type="ARBA" id="ARBA00048302"/>
    </source>
</evidence>
<evidence type="ECO:0000256" key="6">
    <source>
        <dbReference type="ARBA" id="ARBA00023098"/>
    </source>
</evidence>
<dbReference type="GO" id="GO:0050343">
    <property type="term" value="F:trans-2-enoyl-CoA reductase (NADH) activity"/>
    <property type="evidence" value="ECO:0007669"/>
    <property type="project" value="UniProtKB-EC"/>
</dbReference>
<evidence type="ECO:0000256" key="9">
    <source>
        <dbReference type="HAMAP-Rule" id="MF_01838"/>
    </source>
</evidence>
<keyword evidence="7 9" id="KW-0275">Fatty acid biosynthesis</keyword>
<dbReference type="AlphaFoldDB" id="A0A1R4B6T9"/>
<dbReference type="InterPro" id="IPR024910">
    <property type="entry name" value="Enoyl-CoA_Rdtase_cat_dom"/>
</dbReference>
<feature type="binding site" evidence="9">
    <location>
        <begin position="112"/>
        <end position="113"/>
    </location>
    <ligand>
        <name>NAD(+)</name>
        <dbReference type="ChEBI" id="CHEBI:57540"/>
    </ligand>
</feature>
<dbReference type="RefSeq" id="WP_077314986.1">
    <property type="nucleotide sequence ID" value="NZ_AP024888.1"/>
</dbReference>
<evidence type="ECO:0000256" key="7">
    <source>
        <dbReference type="ARBA" id="ARBA00023160"/>
    </source>
</evidence>
<feature type="binding site" evidence="9">
    <location>
        <begin position="48"/>
        <end position="53"/>
    </location>
    <ligand>
        <name>NAD(+)</name>
        <dbReference type="ChEBI" id="CHEBI:57540"/>
    </ligand>
</feature>
<dbReference type="GO" id="GO:0006633">
    <property type="term" value="P:fatty acid biosynthetic process"/>
    <property type="evidence" value="ECO:0007669"/>
    <property type="project" value="UniProtKB-UniRule"/>
</dbReference>
<comment type="similarity">
    <text evidence="9">Belongs to the TER reductase family.</text>
</comment>
<evidence type="ECO:0000256" key="5">
    <source>
        <dbReference type="ARBA" id="ARBA00023027"/>
    </source>
</evidence>
<keyword evidence="5 9" id="KW-0520">NAD</keyword>
<dbReference type="InterPro" id="IPR050048">
    <property type="entry name" value="FabV-like_NADH_b"/>
</dbReference>
<comment type="subunit">
    <text evidence="1 9">Monomer.</text>
</comment>
<keyword evidence="3 9" id="KW-0276">Fatty acid metabolism</keyword>
<feature type="domain" description="Trans-2-enoyl-CoA reductase-like NAD(P)H binding" evidence="12">
    <location>
        <begin position="3"/>
        <end position="81"/>
    </location>
</feature>
<dbReference type="Pfam" id="PF12242">
    <property type="entry name" value="Eno-Rase_NADH_b"/>
    <property type="match status" value="1"/>
</dbReference>
<feature type="domain" description="Trans-2-enoyl-CoA reductase catalytic" evidence="11">
    <location>
        <begin position="84"/>
        <end position="319"/>
    </location>
</feature>
<keyword evidence="14" id="KW-1185">Reference proteome</keyword>